<dbReference type="OrthoDB" id="440424at2759"/>
<comment type="subcellular location">
    <subcellularLocation>
        <location evidence="1">Membrane</location>
        <topology evidence="1">Multi-pass membrane protein</topology>
    </subcellularLocation>
</comment>
<comment type="similarity">
    <text evidence="2">Belongs to the IFI6/IFI27 family.</text>
</comment>
<evidence type="ECO:0000256" key="5">
    <source>
        <dbReference type="ARBA" id="ARBA00023136"/>
    </source>
</evidence>
<dbReference type="Proteomes" id="UP000615446">
    <property type="component" value="Unassembled WGS sequence"/>
</dbReference>
<comment type="caution">
    <text evidence="7">The sequence shown here is derived from an EMBL/GenBank/DDBJ whole genome shotgun (WGS) entry which is preliminary data.</text>
</comment>
<dbReference type="Proteomes" id="UP000247702">
    <property type="component" value="Unassembled WGS sequence"/>
</dbReference>
<dbReference type="GO" id="GO:0016020">
    <property type="term" value="C:membrane"/>
    <property type="evidence" value="ECO:0007669"/>
    <property type="project" value="UniProtKB-SubCell"/>
</dbReference>
<name>A0A2Z6QGD8_9GLOM</name>
<accession>A0A2Z6QGD8</accession>
<evidence type="ECO:0000256" key="3">
    <source>
        <dbReference type="ARBA" id="ARBA00022692"/>
    </source>
</evidence>
<evidence type="ECO:0000256" key="4">
    <source>
        <dbReference type="ARBA" id="ARBA00022989"/>
    </source>
</evidence>
<dbReference type="EMBL" id="BEXD01000657">
    <property type="protein sequence ID" value="GBB89207.1"/>
    <property type="molecule type" value="Genomic_DNA"/>
</dbReference>
<evidence type="ECO:0000313" key="7">
    <source>
        <dbReference type="EMBL" id="GBB89207.1"/>
    </source>
</evidence>
<evidence type="ECO:0000313" key="8">
    <source>
        <dbReference type="EMBL" id="GES87208.1"/>
    </source>
</evidence>
<dbReference type="InterPro" id="IPR009311">
    <property type="entry name" value="IFI6/IFI27-like"/>
</dbReference>
<protein>
    <submittedName>
        <fullName evidence="8">Interferon alpha-inducible protein 27-like protein 1</fullName>
    </submittedName>
</protein>
<organism evidence="7 9">
    <name type="scientific">Rhizophagus clarus</name>
    <dbReference type="NCBI Taxonomy" id="94130"/>
    <lineage>
        <taxon>Eukaryota</taxon>
        <taxon>Fungi</taxon>
        <taxon>Fungi incertae sedis</taxon>
        <taxon>Mucoromycota</taxon>
        <taxon>Glomeromycotina</taxon>
        <taxon>Glomeromycetes</taxon>
        <taxon>Glomerales</taxon>
        <taxon>Glomeraceae</taxon>
        <taxon>Rhizophagus</taxon>
    </lineage>
</organism>
<dbReference type="EMBL" id="BLAL01000165">
    <property type="protein sequence ID" value="GES87208.1"/>
    <property type="molecule type" value="Genomic_DNA"/>
</dbReference>
<evidence type="ECO:0000313" key="9">
    <source>
        <dbReference type="Proteomes" id="UP000247702"/>
    </source>
</evidence>
<feature type="transmembrane region" description="Helical" evidence="6">
    <location>
        <begin position="36"/>
        <end position="54"/>
    </location>
</feature>
<sequence length="384" mass="43697">MTLLVSDEKLFEIVLYSAFVNNEFLTSIRDIWKNPWVTGTSGAIAIGLIGAIIAPIIVSAIIYALGFGTGGIAAGSFASWYMSLHNGMIVRGSLLSILQSIGASGLGSLGISISSSFGAAIGILIGVIGGSKLGKFIEEMELNGTEKQMLESFVQIEENVYHNNNIIIFTLMPALLYNDKILKCFFETFITSSPFANSKLFRFDFIENNFLKLKSEEKRVNYTVYNLLIDDYEKSRIDYIFQHDYFLTGYKLNLSGYKPSNPMIYTLVEIWNVINGNVVMDTDFTKFRNQIKDQIDKIDINKFHKQINDHINKIDINKFRDQINKVGNKFHDQIKEQINKIDINKFRDQINDQVNKIDINKFSNQINDQVSYFSDLFHDKLKSK</sequence>
<keyword evidence="3 6" id="KW-0812">Transmembrane</keyword>
<feature type="transmembrane region" description="Helical" evidence="6">
    <location>
        <begin position="61"/>
        <end position="81"/>
    </location>
</feature>
<keyword evidence="9" id="KW-1185">Reference proteome</keyword>
<dbReference type="Gene3D" id="6.10.110.10">
    <property type="match status" value="1"/>
</dbReference>
<evidence type="ECO:0000256" key="6">
    <source>
        <dbReference type="SAM" id="Phobius"/>
    </source>
</evidence>
<reference evidence="7 9" key="1">
    <citation type="submission" date="2017-11" db="EMBL/GenBank/DDBJ databases">
        <title>The genome of Rhizophagus clarus HR1 reveals common genetic basis of auxotrophy among arbuscular mycorrhizal fungi.</title>
        <authorList>
            <person name="Kobayashi Y."/>
        </authorList>
    </citation>
    <scope>NUCLEOTIDE SEQUENCE [LARGE SCALE GENOMIC DNA]</scope>
    <source>
        <strain evidence="7 9">HR1</strain>
    </source>
</reference>
<reference evidence="8" key="2">
    <citation type="submission" date="2019-10" db="EMBL/GenBank/DDBJ databases">
        <title>Conservation and host-specific expression of non-tandemly repeated heterogenous ribosome RNA gene in arbuscular mycorrhizal fungi.</title>
        <authorList>
            <person name="Maeda T."/>
            <person name="Kobayashi Y."/>
            <person name="Nakagawa T."/>
            <person name="Ezawa T."/>
            <person name="Yamaguchi K."/>
            <person name="Bino T."/>
            <person name="Nishimoto Y."/>
            <person name="Shigenobu S."/>
            <person name="Kawaguchi M."/>
        </authorList>
    </citation>
    <scope>NUCLEOTIDE SEQUENCE</scope>
    <source>
        <strain evidence="8">HR1</strain>
    </source>
</reference>
<dbReference type="AlphaFoldDB" id="A0A2Z6QGD8"/>
<evidence type="ECO:0000256" key="2">
    <source>
        <dbReference type="ARBA" id="ARBA00007262"/>
    </source>
</evidence>
<dbReference type="InterPro" id="IPR038213">
    <property type="entry name" value="IFI6/IFI27-like_sf"/>
</dbReference>
<evidence type="ECO:0000256" key="1">
    <source>
        <dbReference type="ARBA" id="ARBA00004141"/>
    </source>
</evidence>
<keyword evidence="5 6" id="KW-0472">Membrane</keyword>
<keyword evidence="4 6" id="KW-1133">Transmembrane helix</keyword>
<dbReference type="PANTHER" id="PTHR16932">
    <property type="entry name" value="INTERFERON ALPHA-INDUCIBLE PROTEIN 27"/>
    <property type="match status" value="1"/>
</dbReference>
<gene>
    <name evidence="8" type="ORF">RCL2_001421800</name>
    <name evidence="7" type="ORF">RclHR1_01590012</name>
</gene>
<dbReference type="PANTHER" id="PTHR16932:SF18">
    <property type="entry name" value="INTERFERON, ALPHA-INDUCIBLE PROTEIN 27-LIKE 2"/>
    <property type="match status" value="1"/>
</dbReference>
<dbReference type="Pfam" id="PF06140">
    <property type="entry name" value="Ifi-6-16"/>
    <property type="match status" value="1"/>
</dbReference>
<proteinExistence type="inferred from homology"/>
<feature type="transmembrane region" description="Helical" evidence="6">
    <location>
        <begin position="101"/>
        <end position="128"/>
    </location>
</feature>